<evidence type="ECO:0000259" key="3">
    <source>
        <dbReference type="Pfam" id="PF12588"/>
    </source>
</evidence>
<dbReference type="VEuPathDB" id="FungiDB:A9K55_003861"/>
<accession>A0A2H4SN42</accession>
<dbReference type="InterPro" id="IPR003817">
    <property type="entry name" value="PS_Dcarbxylase"/>
</dbReference>
<dbReference type="Pfam" id="PF02666">
    <property type="entry name" value="PS_Dcarbxylase"/>
    <property type="match status" value="1"/>
</dbReference>
<proteinExistence type="predicted"/>
<evidence type="ECO:0000313" key="4">
    <source>
        <dbReference type="EMBL" id="ATY64523.1"/>
    </source>
</evidence>
<dbReference type="GO" id="GO:0004609">
    <property type="term" value="F:phosphatidylserine decarboxylase activity"/>
    <property type="evidence" value="ECO:0007669"/>
    <property type="project" value="InterPro"/>
</dbReference>
<evidence type="ECO:0000256" key="2">
    <source>
        <dbReference type="ARBA" id="ARBA00023239"/>
    </source>
</evidence>
<dbReference type="Proteomes" id="UP000323067">
    <property type="component" value="Chromosome v"/>
</dbReference>
<dbReference type="GO" id="GO:0005739">
    <property type="term" value="C:mitochondrion"/>
    <property type="evidence" value="ECO:0007669"/>
    <property type="project" value="TreeGrafter"/>
</dbReference>
<dbReference type="PANTHER" id="PTHR10067">
    <property type="entry name" value="PHOSPHATIDYLSERINE DECARBOXYLASE"/>
    <property type="match status" value="1"/>
</dbReference>
<dbReference type="Pfam" id="PF12588">
    <property type="entry name" value="PSDC"/>
    <property type="match status" value="1"/>
</dbReference>
<keyword evidence="1" id="KW-0210">Decarboxylase</keyword>
<keyword evidence="2" id="KW-0456">Lyase</keyword>
<evidence type="ECO:0000313" key="5">
    <source>
        <dbReference type="Proteomes" id="UP000323067"/>
    </source>
</evidence>
<name>A0A2H4SN42_CORMI</name>
<evidence type="ECO:0000256" key="1">
    <source>
        <dbReference type="ARBA" id="ARBA00022793"/>
    </source>
</evidence>
<protein>
    <submittedName>
        <fullName evidence="4">Phosphatidylserine decarboxylase family</fullName>
    </submittedName>
</protein>
<dbReference type="VEuPathDB" id="FungiDB:CCM_06063"/>
<dbReference type="OrthoDB" id="5973539at2759"/>
<dbReference type="EMBL" id="CP023325">
    <property type="protein sequence ID" value="ATY64523.1"/>
    <property type="molecule type" value="Genomic_DNA"/>
</dbReference>
<feature type="domain" description="L-tryptophan decarboxylase PsiD-like" evidence="3">
    <location>
        <begin position="52"/>
        <end position="191"/>
    </location>
</feature>
<sequence>MTVYKVSHDLLLRRNIDHPPAQPRHYSKTSTTWLRDFVEDVDKRVIEQPLRPVVRDLKILIESSADIRMLASAMFDEIPNKSPYKEDPAGQRQVRCYAHMLRLFSVIVTEVVPTWDMAKYEVGLLGDPFTAILAWPMATPSGYAFFLRRDVNEKIKAILNAWRDDVLTTSKSRHVLTTAEDGWLCKASLAALEQDANAEGGTRYSFSELFECTPTEDPVHWGFKSWDGFFMRQFRDIDKVRPVGHRDKPEWVVSACEARPYALQTNVKAYDSFWLKGNRYSVMEMLDHHELAESFIGGTVFQSFLSATSYHRWCAPVSGNVVEARIVDGTYFSEATFAGFSSPLGPDPTGVDRSQAYITQVATRALIFIRAPPPIGLMCVMFVGISDVSTCDIAHRFRDGLPKPVYKGEEIGTFRLGGSSYCLLFRKDLRLSWVPGAMPRDDAHNVLVRSELAYGYTKE</sequence>
<dbReference type="GO" id="GO:0006646">
    <property type="term" value="P:phosphatidylethanolamine biosynthetic process"/>
    <property type="evidence" value="ECO:0007669"/>
    <property type="project" value="TreeGrafter"/>
</dbReference>
<dbReference type="AlphaFoldDB" id="A0A2H4SN42"/>
<dbReference type="InterPro" id="IPR022237">
    <property type="entry name" value="PsiD-like"/>
</dbReference>
<gene>
    <name evidence="4" type="ORF">A9K55_003861</name>
</gene>
<dbReference type="PANTHER" id="PTHR10067:SF9">
    <property type="entry name" value="PHOSPHATIDYLSERINE DECARBOXYLASE FAMILY PROTEIN (AFU_ORTHOLOGUE AFUA_7G01730)"/>
    <property type="match status" value="1"/>
</dbReference>
<reference evidence="4 5" key="1">
    <citation type="journal article" date="2017" name="BMC Genomics">
        <title>Chromosome level assembly and secondary metabolite potential of the parasitic fungus Cordyceps militaris.</title>
        <authorList>
            <person name="Kramer G.J."/>
            <person name="Nodwell J.R."/>
        </authorList>
    </citation>
    <scope>NUCLEOTIDE SEQUENCE [LARGE SCALE GENOMIC DNA]</scope>
    <source>
        <strain evidence="4 5">ATCC 34164</strain>
    </source>
</reference>
<organism evidence="4 5">
    <name type="scientific">Cordyceps militaris</name>
    <name type="common">Caterpillar fungus</name>
    <name type="synonym">Clavaria militaris</name>
    <dbReference type="NCBI Taxonomy" id="73501"/>
    <lineage>
        <taxon>Eukaryota</taxon>
        <taxon>Fungi</taxon>
        <taxon>Dikarya</taxon>
        <taxon>Ascomycota</taxon>
        <taxon>Pezizomycotina</taxon>
        <taxon>Sordariomycetes</taxon>
        <taxon>Hypocreomycetidae</taxon>
        <taxon>Hypocreales</taxon>
        <taxon>Cordycipitaceae</taxon>
        <taxon>Cordyceps</taxon>
    </lineage>
</organism>